<dbReference type="GO" id="GO:0004392">
    <property type="term" value="F:heme oxygenase (decyclizing) activity"/>
    <property type="evidence" value="ECO:0007669"/>
    <property type="project" value="InterPro"/>
</dbReference>
<dbReference type="CDD" id="cd19165">
    <property type="entry name" value="HemeO"/>
    <property type="match status" value="1"/>
</dbReference>
<keyword evidence="2" id="KW-0479">Metal-binding</keyword>
<proteinExistence type="predicted"/>
<feature type="compositionally biased region" description="Acidic residues" evidence="4">
    <location>
        <begin position="97"/>
        <end position="109"/>
    </location>
</feature>
<dbReference type="GO" id="GO:0046872">
    <property type="term" value="F:metal ion binding"/>
    <property type="evidence" value="ECO:0007669"/>
    <property type="project" value="UniProtKB-KW"/>
</dbReference>
<gene>
    <name evidence="5" type="ORF">QBC37DRAFT_272676</name>
</gene>
<dbReference type="Proteomes" id="UP001301769">
    <property type="component" value="Unassembled WGS sequence"/>
</dbReference>
<accession>A0AAN7BDL1</accession>
<dbReference type="InterPro" id="IPR016053">
    <property type="entry name" value="Haem_Oase-like"/>
</dbReference>
<keyword evidence="6" id="KW-1185">Reference proteome</keyword>
<dbReference type="PANTHER" id="PTHR10720:SF0">
    <property type="entry name" value="HEME OXYGENASE"/>
    <property type="match status" value="1"/>
</dbReference>
<evidence type="ECO:0000256" key="3">
    <source>
        <dbReference type="ARBA" id="ARBA00023004"/>
    </source>
</evidence>
<dbReference type="PANTHER" id="PTHR10720">
    <property type="entry name" value="HEME OXYGENASE"/>
    <property type="match status" value="1"/>
</dbReference>
<reference evidence="5" key="1">
    <citation type="journal article" date="2023" name="Mol. Phylogenet. Evol.">
        <title>Genome-scale phylogeny and comparative genomics of the fungal order Sordariales.</title>
        <authorList>
            <person name="Hensen N."/>
            <person name="Bonometti L."/>
            <person name="Westerberg I."/>
            <person name="Brannstrom I.O."/>
            <person name="Guillou S."/>
            <person name="Cros-Aarteil S."/>
            <person name="Calhoun S."/>
            <person name="Haridas S."/>
            <person name="Kuo A."/>
            <person name="Mondo S."/>
            <person name="Pangilinan J."/>
            <person name="Riley R."/>
            <person name="LaButti K."/>
            <person name="Andreopoulos B."/>
            <person name="Lipzen A."/>
            <person name="Chen C."/>
            <person name="Yan M."/>
            <person name="Daum C."/>
            <person name="Ng V."/>
            <person name="Clum A."/>
            <person name="Steindorff A."/>
            <person name="Ohm R.A."/>
            <person name="Martin F."/>
            <person name="Silar P."/>
            <person name="Natvig D.O."/>
            <person name="Lalanne C."/>
            <person name="Gautier V."/>
            <person name="Ament-Velasquez S.L."/>
            <person name="Kruys A."/>
            <person name="Hutchinson M.I."/>
            <person name="Powell A.J."/>
            <person name="Barry K."/>
            <person name="Miller A.N."/>
            <person name="Grigoriev I.V."/>
            <person name="Debuchy R."/>
            <person name="Gladieux P."/>
            <person name="Hiltunen Thoren M."/>
            <person name="Johannesson H."/>
        </authorList>
    </citation>
    <scope>NUCLEOTIDE SEQUENCE</scope>
    <source>
        <strain evidence="5">PSN293</strain>
    </source>
</reference>
<organism evidence="5 6">
    <name type="scientific">Rhypophila decipiens</name>
    <dbReference type="NCBI Taxonomy" id="261697"/>
    <lineage>
        <taxon>Eukaryota</taxon>
        <taxon>Fungi</taxon>
        <taxon>Dikarya</taxon>
        <taxon>Ascomycota</taxon>
        <taxon>Pezizomycotina</taxon>
        <taxon>Sordariomycetes</taxon>
        <taxon>Sordariomycetidae</taxon>
        <taxon>Sordariales</taxon>
        <taxon>Naviculisporaceae</taxon>
        <taxon>Rhypophila</taxon>
    </lineage>
</organism>
<evidence type="ECO:0000256" key="2">
    <source>
        <dbReference type="ARBA" id="ARBA00022723"/>
    </source>
</evidence>
<keyword evidence="3" id="KW-0408">Iron</keyword>
<dbReference type="AlphaFoldDB" id="A0AAN7BDL1"/>
<comment type="caution">
    <text evidence="5">The sequence shown here is derived from an EMBL/GenBank/DDBJ whole genome shotgun (WGS) entry which is preliminary data.</text>
</comment>
<dbReference type="Pfam" id="PF01126">
    <property type="entry name" value="Heme_oxygenase"/>
    <property type="match status" value="1"/>
</dbReference>
<dbReference type="InterPro" id="IPR016084">
    <property type="entry name" value="Haem_Oase-like_multi-hlx"/>
</dbReference>
<feature type="non-terminal residue" evidence="5">
    <location>
        <position position="312"/>
    </location>
</feature>
<dbReference type="Gene3D" id="1.20.910.10">
    <property type="entry name" value="Heme oxygenase-like"/>
    <property type="match status" value="1"/>
</dbReference>
<feature type="region of interest" description="Disordered" evidence="4">
    <location>
        <begin position="97"/>
        <end position="119"/>
    </location>
</feature>
<dbReference type="SUPFAM" id="SSF48613">
    <property type="entry name" value="Heme oxygenase-like"/>
    <property type="match status" value="1"/>
</dbReference>
<dbReference type="InterPro" id="IPR002051">
    <property type="entry name" value="Haem_Oase"/>
</dbReference>
<name>A0AAN7BDL1_9PEZI</name>
<keyword evidence="1" id="KW-0349">Heme</keyword>
<evidence type="ECO:0000313" key="6">
    <source>
        <dbReference type="Proteomes" id="UP001301769"/>
    </source>
</evidence>
<dbReference type="EMBL" id="MU858048">
    <property type="protein sequence ID" value="KAK4219427.1"/>
    <property type="molecule type" value="Genomic_DNA"/>
</dbReference>
<dbReference type="GO" id="GO:0006788">
    <property type="term" value="P:heme oxidation"/>
    <property type="evidence" value="ECO:0007669"/>
    <property type="project" value="InterPro"/>
</dbReference>
<protein>
    <submittedName>
        <fullName evidence="5">Heme-binding protein HMX1</fullName>
    </submittedName>
</protein>
<sequence length="312" mass="35124">MLDYSAIPDQKDHHHLGTRINIATRSAHTKLNRSLLLRLPLALPPKATTPSVYVTGLVHVAPIYIAFESKWRDIVNWEPTTDEEEVKTASIEQLLDDVSLDNENENSEGDDGRPKTSPHMHSILKHLNLPVLERSARLKADIRSITGWTEAEVDEQIRQAAERGELGKFISHIKRSINEHPHVLLAYAWVLYMALFAGGRFIRGSLENAGAEFWDTTCEPVLPSRTPCNKPGPASPTSPQNQKPLSICNFGPLSFFRFAGPQDGEDLKVEFKKRLLDSESRFSTKELDDIVYEATHIFDYMNSLVAQLDAVF</sequence>
<evidence type="ECO:0000313" key="5">
    <source>
        <dbReference type="EMBL" id="KAK4219427.1"/>
    </source>
</evidence>
<evidence type="ECO:0000256" key="4">
    <source>
        <dbReference type="SAM" id="MobiDB-lite"/>
    </source>
</evidence>
<reference evidence="5" key="2">
    <citation type="submission" date="2023-05" db="EMBL/GenBank/DDBJ databases">
        <authorList>
            <consortium name="Lawrence Berkeley National Laboratory"/>
            <person name="Steindorff A."/>
            <person name="Hensen N."/>
            <person name="Bonometti L."/>
            <person name="Westerberg I."/>
            <person name="Brannstrom I.O."/>
            <person name="Guillou S."/>
            <person name="Cros-Aarteil S."/>
            <person name="Calhoun S."/>
            <person name="Haridas S."/>
            <person name="Kuo A."/>
            <person name="Mondo S."/>
            <person name="Pangilinan J."/>
            <person name="Riley R."/>
            <person name="Labutti K."/>
            <person name="Andreopoulos B."/>
            <person name="Lipzen A."/>
            <person name="Chen C."/>
            <person name="Yanf M."/>
            <person name="Daum C."/>
            <person name="Ng V."/>
            <person name="Clum A."/>
            <person name="Ohm R."/>
            <person name="Martin F."/>
            <person name="Silar P."/>
            <person name="Natvig D."/>
            <person name="Lalanne C."/>
            <person name="Gautier V."/>
            <person name="Ament-Velasquez S.L."/>
            <person name="Kruys A."/>
            <person name="Hutchinson M.I."/>
            <person name="Powell A.J."/>
            <person name="Barry K."/>
            <person name="Miller A.N."/>
            <person name="Grigoriev I.V."/>
            <person name="Debuchy R."/>
            <person name="Gladieux P."/>
            <person name="Thoren M.H."/>
            <person name="Johannesson H."/>
        </authorList>
    </citation>
    <scope>NUCLEOTIDE SEQUENCE</scope>
    <source>
        <strain evidence="5">PSN293</strain>
    </source>
</reference>
<evidence type="ECO:0000256" key="1">
    <source>
        <dbReference type="ARBA" id="ARBA00022617"/>
    </source>
</evidence>